<keyword evidence="2 3" id="KW-0802">TPR repeat</keyword>
<keyword evidence="1" id="KW-0677">Repeat</keyword>
<keyword evidence="4" id="KW-0812">Transmembrane</keyword>
<evidence type="ECO:0000256" key="4">
    <source>
        <dbReference type="SAM" id="Phobius"/>
    </source>
</evidence>
<dbReference type="Proteomes" id="UP001301326">
    <property type="component" value="Chromosome"/>
</dbReference>
<protein>
    <submittedName>
        <fullName evidence="5">Tetratricopeptide repeat protein</fullName>
    </submittedName>
</protein>
<reference evidence="5" key="1">
    <citation type="journal article" date="2023" name="Int. J. Mol. Sci.">
        <title>Metagenomics Revealed a New Genus 'Candidatus Thiocaldithrix dubininis' gen. nov., sp. nov. and a New Species 'Candidatus Thiothrix putei' sp. nov. in the Family Thiotrichaceae, Some Members of Which Have Traits of Both Na+- and H+-Motive Energetics.</title>
        <authorList>
            <person name="Ravin N.V."/>
            <person name="Muntyan M.S."/>
            <person name="Smolyakov D.D."/>
            <person name="Rudenko T.S."/>
            <person name="Beletsky A.V."/>
            <person name="Mardanov A.V."/>
            <person name="Grabovich M.Y."/>
        </authorList>
    </citation>
    <scope>NUCLEOTIDE SEQUENCE</scope>
    <source>
        <strain evidence="5">GKL-02</strain>
    </source>
</reference>
<dbReference type="InterPro" id="IPR011990">
    <property type="entry name" value="TPR-like_helical_dom_sf"/>
</dbReference>
<keyword evidence="4" id="KW-1133">Transmembrane helix</keyword>
<dbReference type="Pfam" id="PF14559">
    <property type="entry name" value="TPR_19"/>
    <property type="match status" value="2"/>
</dbReference>
<dbReference type="Gene3D" id="1.25.40.10">
    <property type="entry name" value="Tetratricopeptide repeat domain"/>
    <property type="match status" value="1"/>
</dbReference>
<dbReference type="Pfam" id="PF13181">
    <property type="entry name" value="TPR_8"/>
    <property type="match status" value="1"/>
</dbReference>
<dbReference type="PROSITE" id="PS50005">
    <property type="entry name" value="TPR"/>
    <property type="match status" value="2"/>
</dbReference>
<dbReference type="InterPro" id="IPR051685">
    <property type="entry name" value="Ycf3/AcsC/BcsC/TPR_MFPF"/>
</dbReference>
<evidence type="ECO:0000313" key="5">
    <source>
        <dbReference type="EMBL" id="WGZ94780.1"/>
    </source>
</evidence>
<evidence type="ECO:0000256" key="2">
    <source>
        <dbReference type="ARBA" id="ARBA00022803"/>
    </source>
</evidence>
<dbReference type="AlphaFoldDB" id="A0AA95HEN4"/>
<dbReference type="PANTHER" id="PTHR44943:SF10">
    <property type="match status" value="1"/>
</dbReference>
<feature type="repeat" description="TPR" evidence="3">
    <location>
        <begin position="104"/>
        <end position="137"/>
    </location>
</feature>
<dbReference type="KEGG" id="tput:QJT81_01950"/>
<proteinExistence type="predicted"/>
<evidence type="ECO:0000256" key="1">
    <source>
        <dbReference type="ARBA" id="ARBA00022737"/>
    </source>
</evidence>
<feature type="repeat" description="TPR" evidence="3">
    <location>
        <begin position="138"/>
        <end position="171"/>
    </location>
</feature>
<name>A0AA95HEN4_9GAMM</name>
<organism evidence="5">
    <name type="scientific">Candidatus Thiothrix putei</name>
    <dbReference type="NCBI Taxonomy" id="3080811"/>
    <lineage>
        <taxon>Bacteria</taxon>
        <taxon>Pseudomonadati</taxon>
        <taxon>Pseudomonadota</taxon>
        <taxon>Gammaproteobacteria</taxon>
        <taxon>Thiotrichales</taxon>
        <taxon>Thiotrichaceae</taxon>
        <taxon>Thiothrix</taxon>
    </lineage>
</organism>
<evidence type="ECO:0000256" key="3">
    <source>
        <dbReference type="PROSITE-ProRule" id="PRU00339"/>
    </source>
</evidence>
<accession>A0AA95HEN4</accession>
<dbReference type="PANTHER" id="PTHR44943">
    <property type="entry name" value="CELLULOSE SYNTHASE OPERON PROTEIN C"/>
    <property type="match status" value="1"/>
</dbReference>
<gene>
    <name evidence="5" type="ORF">QJT81_01950</name>
</gene>
<dbReference type="EMBL" id="CP124756">
    <property type="protein sequence ID" value="WGZ94780.1"/>
    <property type="molecule type" value="Genomic_DNA"/>
</dbReference>
<sequence length="306" mass="34702">MDDYRFEQAYRDYQNGRYPQAIDVLKELLTHDPNHAGYHGLLAASLLAQKRLYAAEYEIGIALQQEPHNPYLLLIKARITLFNNALTNAMACCDDALRINPELVDALLLKGDLYNLMDKREQQLSCIQQALALDPDSVKTLTAMGEYYHATGQMEQALATAQSALAASPENADANILMGNIQLARGNSEEASDHARFAILQNPESREALTLLSNIKARSNWFLGLWWRLNSKMSTLSNLQTGLVLIIAYLVFNLLSLILRDFGFVQVSRVVSFAWMALAIYSWVALPIYYKQLKKELEKFQFNRDY</sequence>
<keyword evidence="4" id="KW-0472">Membrane</keyword>
<dbReference type="SMART" id="SM00028">
    <property type="entry name" value="TPR"/>
    <property type="match status" value="6"/>
</dbReference>
<feature type="transmembrane region" description="Helical" evidence="4">
    <location>
        <begin position="236"/>
        <end position="258"/>
    </location>
</feature>
<dbReference type="InterPro" id="IPR019734">
    <property type="entry name" value="TPR_rpt"/>
</dbReference>
<feature type="transmembrane region" description="Helical" evidence="4">
    <location>
        <begin position="270"/>
        <end position="290"/>
    </location>
</feature>
<dbReference type="SUPFAM" id="SSF48452">
    <property type="entry name" value="TPR-like"/>
    <property type="match status" value="1"/>
</dbReference>
<reference evidence="5" key="2">
    <citation type="submission" date="2023-04" db="EMBL/GenBank/DDBJ databases">
        <authorList>
            <person name="Beletskiy A.V."/>
            <person name="Mardanov A.V."/>
            <person name="Ravin N.V."/>
        </authorList>
    </citation>
    <scope>NUCLEOTIDE SEQUENCE</scope>
    <source>
        <strain evidence="5">GKL-02</strain>
    </source>
</reference>